<accession>A0ABV1E1A8</accession>
<keyword evidence="8" id="KW-0862">Zinc</keyword>
<organism evidence="11 12">
    <name type="scientific">Solibaculum intestinale</name>
    <dbReference type="NCBI Taxonomy" id="3133165"/>
    <lineage>
        <taxon>Bacteria</taxon>
        <taxon>Bacillati</taxon>
        <taxon>Bacillota</taxon>
        <taxon>Clostridia</taxon>
        <taxon>Eubacteriales</taxon>
        <taxon>Oscillospiraceae</taxon>
        <taxon>Solibaculum</taxon>
    </lineage>
</organism>
<dbReference type="PROSITE" id="PS50970">
    <property type="entry name" value="HCY"/>
    <property type="match status" value="1"/>
</dbReference>
<evidence type="ECO:0000256" key="1">
    <source>
        <dbReference type="ARBA" id="ARBA00001974"/>
    </source>
</evidence>
<dbReference type="PANTHER" id="PTHR11103:SF18">
    <property type="entry name" value="SLR1189 PROTEIN"/>
    <property type="match status" value="1"/>
</dbReference>
<dbReference type="Gene3D" id="3.20.20.220">
    <property type="match status" value="1"/>
</dbReference>
<dbReference type="EC" id="2.1.1.10" evidence="11"/>
<dbReference type="GO" id="GO:0032259">
    <property type="term" value="P:methylation"/>
    <property type="evidence" value="ECO:0007669"/>
    <property type="project" value="UniProtKB-KW"/>
</dbReference>
<dbReference type="Gene3D" id="3.20.20.330">
    <property type="entry name" value="Homocysteine-binding-like domain"/>
    <property type="match status" value="1"/>
</dbReference>
<comment type="cofactor">
    <cofactor evidence="1">
        <name>FAD</name>
        <dbReference type="ChEBI" id="CHEBI:57692"/>
    </cofactor>
</comment>
<keyword evidence="6" id="KW-0274">FAD</keyword>
<evidence type="ECO:0000313" key="11">
    <source>
        <dbReference type="EMBL" id="MEQ2440669.1"/>
    </source>
</evidence>
<dbReference type="Pfam" id="PF02574">
    <property type="entry name" value="S-methyl_trans"/>
    <property type="match status" value="1"/>
</dbReference>
<feature type="binding site" evidence="8">
    <location>
        <position position="248"/>
    </location>
    <ligand>
        <name>Zn(2+)</name>
        <dbReference type="ChEBI" id="CHEBI:29105"/>
    </ligand>
</feature>
<keyword evidence="4" id="KW-0285">Flavoprotein</keyword>
<evidence type="ECO:0000256" key="5">
    <source>
        <dbReference type="ARBA" id="ARBA00022679"/>
    </source>
</evidence>
<dbReference type="NCBIfam" id="NF006396">
    <property type="entry name" value="PRK08645.1"/>
    <property type="match status" value="1"/>
</dbReference>
<dbReference type="InterPro" id="IPR003726">
    <property type="entry name" value="HCY_dom"/>
</dbReference>
<keyword evidence="8" id="KW-0479">Metal-binding</keyword>
<name>A0ABV1E1A8_9FIRM</name>
<evidence type="ECO:0000256" key="4">
    <source>
        <dbReference type="ARBA" id="ARBA00022630"/>
    </source>
</evidence>
<keyword evidence="7 11" id="KW-0560">Oxidoreductase</keyword>
<comment type="cofactor">
    <cofactor evidence="8">
        <name>Zn(2+)</name>
        <dbReference type="ChEBI" id="CHEBI:29105"/>
    </cofactor>
</comment>
<evidence type="ECO:0000256" key="2">
    <source>
        <dbReference type="ARBA" id="ARBA00004777"/>
    </source>
</evidence>
<dbReference type="Proteomes" id="UP001489509">
    <property type="component" value="Unassembled WGS sequence"/>
</dbReference>
<keyword evidence="5 8" id="KW-0808">Transferase</keyword>
<dbReference type="EMBL" id="JBBMFD010000011">
    <property type="protein sequence ID" value="MEQ2440669.1"/>
    <property type="molecule type" value="Genomic_DNA"/>
</dbReference>
<dbReference type="CDD" id="cd00537">
    <property type="entry name" value="MTHFR"/>
    <property type="match status" value="1"/>
</dbReference>
<keyword evidence="3 8" id="KW-0489">Methyltransferase</keyword>
<evidence type="ECO:0000256" key="3">
    <source>
        <dbReference type="ARBA" id="ARBA00022603"/>
    </source>
</evidence>
<evidence type="ECO:0000256" key="7">
    <source>
        <dbReference type="ARBA" id="ARBA00023002"/>
    </source>
</evidence>
<feature type="binding site" evidence="8">
    <location>
        <position position="183"/>
    </location>
    <ligand>
        <name>Zn(2+)</name>
        <dbReference type="ChEBI" id="CHEBI:29105"/>
    </ligand>
</feature>
<dbReference type="InterPro" id="IPR036589">
    <property type="entry name" value="HCY_dom_sf"/>
</dbReference>
<dbReference type="InterPro" id="IPR029041">
    <property type="entry name" value="FAD-linked_oxidoreductase-like"/>
</dbReference>
<evidence type="ECO:0000256" key="9">
    <source>
        <dbReference type="SAM" id="MobiDB-lite"/>
    </source>
</evidence>
<dbReference type="GO" id="GO:0008168">
    <property type="term" value="F:methyltransferase activity"/>
    <property type="evidence" value="ECO:0007669"/>
    <property type="project" value="UniProtKB-KW"/>
</dbReference>
<keyword evidence="12" id="KW-1185">Reference proteome</keyword>
<reference evidence="11 12" key="1">
    <citation type="submission" date="2024-03" db="EMBL/GenBank/DDBJ databases">
        <title>Human intestinal bacterial collection.</title>
        <authorList>
            <person name="Pauvert C."/>
            <person name="Hitch T.C.A."/>
            <person name="Clavel T."/>
        </authorList>
    </citation>
    <scope>NUCLEOTIDE SEQUENCE [LARGE SCALE GENOMIC DNA]</scope>
    <source>
        <strain evidence="11 12">CLA-JM-H44</strain>
    </source>
</reference>
<evidence type="ECO:0000256" key="6">
    <source>
        <dbReference type="ARBA" id="ARBA00022827"/>
    </source>
</evidence>
<gene>
    <name evidence="11" type="ORF">WMO26_07505</name>
</gene>
<feature type="domain" description="Hcy-binding" evidence="10">
    <location>
        <begin position="1"/>
        <end position="262"/>
    </location>
</feature>
<evidence type="ECO:0000256" key="8">
    <source>
        <dbReference type="PROSITE-ProRule" id="PRU00333"/>
    </source>
</evidence>
<comment type="pathway">
    <text evidence="2">One-carbon metabolism; tetrahydrofolate interconversion.</text>
</comment>
<dbReference type="SUPFAM" id="SSF82282">
    <property type="entry name" value="Homocysteine S-methyltransferase"/>
    <property type="match status" value="1"/>
</dbReference>
<dbReference type="Pfam" id="PF02219">
    <property type="entry name" value="MTHFR"/>
    <property type="match status" value="1"/>
</dbReference>
<dbReference type="GO" id="GO:0004489">
    <property type="term" value="F:methylenetetrahydrofolate reductase [NAD(P)H] activity"/>
    <property type="evidence" value="ECO:0007669"/>
    <property type="project" value="UniProtKB-EC"/>
</dbReference>
<feature type="binding site" evidence="8">
    <location>
        <position position="247"/>
    </location>
    <ligand>
        <name>Zn(2+)</name>
        <dbReference type="ChEBI" id="CHEBI:29105"/>
    </ligand>
</feature>
<sequence>MERFFLDGAFGTYYRQAGGQCERCEEANLFEPETVLRIHREYLQAGADGIKTNTFAVRPSFSENWRQVLRAGYRLAKEAAGEEKAVFADIGSIQAEETAEEEYLEVAREFCACGAQNFLFETLAQLDDLLPAVALIRQEVPGARIFVSFAAFSDGYTQKGFDYRDLLRRAAQVEGIEAVGLNCVCGPSHVYRLLSQMDRTGLRLLAMPNSGYPANVGGRTVYEDNPAYFAAKLCDIASLGVPILGGCCGTTPAHIAMAVHAVEGKPSQEAAPPTPSLQQARRQGPSPFLNGMETGRKAVAVEIDPPEDLDIERVLSFSKTAKEAGADVITVADSPLARTRADSFLVAARIKRETGIDVLPHLSCRDRNHIAVKGTLLGGAMEGIRNVLAITGDPIIPLENGVSKGVFTFNSYRLISYIKSLSSDVLAASPYAVGGALNVNAERFDAELKRAEKKVECGAQFLLTQPIFTRQAEENLRKARNALSCKLLAGIMPVAGYKNALFLNNEVSGICVPGDLLTALQGKSREEAADLSVRFSMEVIRHVFDCCDGFYLMTPLKRIDLTARLAREIRNFETGRKETL</sequence>
<dbReference type="EC" id="1.5.1.20" evidence="11"/>
<comment type="caution">
    <text evidence="11">The sequence shown here is derived from an EMBL/GenBank/DDBJ whole genome shotgun (WGS) entry which is preliminary data.</text>
</comment>
<protein>
    <submittedName>
        <fullName evidence="11">Bifunctional homocysteine S-methyltransferase/methylenetetrahydrofolate reductase</fullName>
        <ecNumber evidence="11">1.5.1.20</ecNumber>
        <ecNumber evidence="11">2.1.1.10</ecNumber>
    </submittedName>
</protein>
<evidence type="ECO:0000259" key="10">
    <source>
        <dbReference type="PROSITE" id="PS50970"/>
    </source>
</evidence>
<feature type="region of interest" description="Disordered" evidence="9">
    <location>
        <begin position="264"/>
        <end position="291"/>
    </location>
</feature>
<evidence type="ECO:0000313" key="12">
    <source>
        <dbReference type="Proteomes" id="UP001489509"/>
    </source>
</evidence>
<dbReference type="PANTHER" id="PTHR11103">
    <property type="entry name" value="SLR1189 PROTEIN"/>
    <property type="match status" value="1"/>
</dbReference>
<dbReference type="SUPFAM" id="SSF51730">
    <property type="entry name" value="FAD-linked oxidoreductase"/>
    <property type="match status" value="1"/>
</dbReference>
<dbReference type="RefSeq" id="WP_349219369.1">
    <property type="nucleotide sequence ID" value="NZ_JBBMFD010000011.1"/>
</dbReference>
<proteinExistence type="predicted"/>
<dbReference type="InterPro" id="IPR003171">
    <property type="entry name" value="Mehydrof_redctse-like"/>
</dbReference>